<evidence type="ECO:0000256" key="1">
    <source>
        <dbReference type="SAM" id="MobiDB-lite"/>
    </source>
</evidence>
<keyword evidence="3" id="KW-1185">Reference proteome</keyword>
<organism evidence="2 3">
    <name type="scientific">Alligator mississippiensis</name>
    <name type="common">American alligator</name>
    <dbReference type="NCBI Taxonomy" id="8496"/>
    <lineage>
        <taxon>Eukaryota</taxon>
        <taxon>Metazoa</taxon>
        <taxon>Chordata</taxon>
        <taxon>Craniata</taxon>
        <taxon>Vertebrata</taxon>
        <taxon>Euteleostomi</taxon>
        <taxon>Archelosauria</taxon>
        <taxon>Archosauria</taxon>
        <taxon>Crocodylia</taxon>
        <taxon>Alligatoridae</taxon>
        <taxon>Alligatorinae</taxon>
        <taxon>Alligator</taxon>
    </lineage>
</organism>
<reference evidence="2 3" key="1">
    <citation type="journal article" date="2012" name="Genome Biol.">
        <title>Sequencing three crocodilian genomes to illuminate the evolution of archosaurs and amniotes.</title>
        <authorList>
            <person name="St John J.A."/>
            <person name="Braun E.L."/>
            <person name="Isberg S.R."/>
            <person name="Miles L.G."/>
            <person name="Chong A.Y."/>
            <person name="Gongora J."/>
            <person name="Dalzell P."/>
            <person name="Moran C."/>
            <person name="Bed'hom B."/>
            <person name="Abzhanov A."/>
            <person name="Burgess S.C."/>
            <person name="Cooksey A.M."/>
            <person name="Castoe T.A."/>
            <person name="Crawford N.G."/>
            <person name="Densmore L.D."/>
            <person name="Drew J.C."/>
            <person name="Edwards S.V."/>
            <person name="Faircloth B.C."/>
            <person name="Fujita M.K."/>
            <person name="Greenwold M.J."/>
            <person name="Hoffmann F.G."/>
            <person name="Howard J.M."/>
            <person name="Iguchi T."/>
            <person name="Janes D.E."/>
            <person name="Khan S.Y."/>
            <person name="Kohno S."/>
            <person name="de Koning A.J."/>
            <person name="Lance S.L."/>
            <person name="McCarthy F.M."/>
            <person name="McCormack J.E."/>
            <person name="Merchant M.E."/>
            <person name="Peterson D.G."/>
            <person name="Pollock D.D."/>
            <person name="Pourmand N."/>
            <person name="Raney B.J."/>
            <person name="Roessler K.A."/>
            <person name="Sanford J.R."/>
            <person name="Sawyer R.H."/>
            <person name="Schmidt C.J."/>
            <person name="Triplett E.W."/>
            <person name="Tuberville T.D."/>
            <person name="Venegas-Anaya M."/>
            <person name="Howard J.T."/>
            <person name="Jarvis E.D."/>
            <person name="Guillette L.J.Jr."/>
            <person name="Glenn T.C."/>
            <person name="Green R.E."/>
            <person name="Ray D.A."/>
        </authorList>
    </citation>
    <scope>NUCLEOTIDE SEQUENCE [LARGE SCALE GENOMIC DNA]</scope>
    <source>
        <strain evidence="2">KSC_2009_1</strain>
    </source>
</reference>
<dbReference type="EMBL" id="AKHW03000413">
    <property type="protein sequence ID" value="KYO47849.1"/>
    <property type="molecule type" value="Genomic_DNA"/>
</dbReference>
<evidence type="ECO:0000313" key="2">
    <source>
        <dbReference type="EMBL" id="KYO47849.1"/>
    </source>
</evidence>
<accession>A0A151PFS1</accession>
<protein>
    <submittedName>
        <fullName evidence="2">Uncharacterized protein</fullName>
    </submittedName>
</protein>
<gene>
    <name evidence="2" type="ORF">Y1Q_0005007</name>
</gene>
<evidence type="ECO:0000313" key="3">
    <source>
        <dbReference type="Proteomes" id="UP000050525"/>
    </source>
</evidence>
<sequence>MHRLKGQGQPPAPLATDGRALKELLWCGGEGSAALRPDGSFQQKKLACKLVEGGECEKQLLGRARQCQRALGEKQACRQEVEARARRCKEGELPGRKGQLGSDPWQLEQDEEESSRETLARPRGEELRSRSGTPSPELYTGPAAAR</sequence>
<name>A0A151PFS1_ALLMI</name>
<feature type="region of interest" description="Disordered" evidence="1">
    <location>
        <begin position="88"/>
        <end position="146"/>
    </location>
</feature>
<dbReference type="AlphaFoldDB" id="A0A151PFS1"/>
<comment type="caution">
    <text evidence="2">The sequence shown here is derived from an EMBL/GenBank/DDBJ whole genome shotgun (WGS) entry which is preliminary data.</text>
</comment>
<proteinExistence type="predicted"/>
<dbReference type="Proteomes" id="UP000050525">
    <property type="component" value="Unassembled WGS sequence"/>
</dbReference>
<feature type="compositionally biased region" description="Basic and acidic residues" evidence="1">
    <location>
        <begin position="115"/>
        <end position="129"/>
    </location>
</feature>